<reference evidence="2 3" key="1">
    <citation type="journal article" date="2012" name="BMC Genomics">
        <title>Comparative genomic analysis of human infective Trypanosoma cruzi lineages with the bat-restricted subspecies T. cruzi marinkellei.</title>
        <authorList>
            <person name="Franzen O."/>
            <person name="Talavera-Lopez C."/>
            <person name="Ochaya S."/>
            <person name="Butler C.E."/>
            <person name="Messenger L.A."/>
            <person name="Lewis M.D."/>
            <person name="Llewellyn M.S."/>
            <person name="Marinkelle C.J."/>
            <person name="Tyler K.M."/>
            <person name="Miles M.A."/>
            <person name="Andersson B."/>
        </authorList>
    </citation>
    <scope>NUCLEOTIDE SEQUENCE [LARGE SCALE GENOMIC DNA]</scope>
    <source>
        <strain evidence="2 3">B7</strain>
    </source>
</reference>
<gene>
    <name evidence="2" type="ORF">MOQ_007935</name>
</gene>
<feature type="compositionally biased region" description="Polar residues" evidence="1">
    <location>
        <begin position="169"/>
        <end position="192"/>
    </location>
</feature>
<sequence>GQELSDPAHLRISRKKHRRRVNWTVMRGGSAAPGSGGNGVAGQAASLPLLKPGGTGPGEQQRESEVLNGDGGEHANNTSKGSTSDSQKPKIDESSFSSSGSSGPQGGKVPAPKENSKGNQPSEDQPTGQDAGEGEEPKELGKNPHENENNVALTATSESQSKQKEIQLPTLTTTQVNKDSSPGDTVTMQEVQQPPEYIESTSNSQTKSAAPITASQHNEPSAVHVESNPSPPTATGDAANNEADNSTEEGTPNSAPAADGAGTLERKTKRK</sequence>
<proteinExistence type="predicted"/>
<organism evidence="2 3">
    <name type="scientific">Trypanosoma cruzi marinkellei</name>
    <dbReference type="NCBI Taxonomy" id="85056"/>
    <lineage>
        <taxon>Eukaryota</taxon>
        <taxon>Discoba</taxon>
        <taxon>Euglenozoa</taxon>
        <taxon>Kinetoplastea</taxon>
        <taxon>Metakinetoplastina</taxon>
        <taxon>Trypanosomatida</taxon>
        <taxon>Trypanosomatidae</taxon>
        <taxon>Trypanosoma</taxon>
        <taxon>Schizotrypanum</taxon>
    </lineage>
</organism>
<name>K2MME4_TRYCR</name>
<keyword evidence="3" id="KW-1185">Reference proteome</keyword>
<dbReference type="OrthoDB" id="10364077at2759"/>
<feature type="compositionally biased region" description="Polar residues" evidence="1">
    <location>
        <begin position="149"/>
        <end position="160"/>
    </location>
</feature>
<evidence type="ECO:0000256" key="1">
    <source>
        <dbReference type="SAM" id="MobiDB-lite"/>
    </source>
</evidence>
<dbReference type="Pfam" id="PF12517">
    <property type="entry name" value="DUF3720"/>
    <property type="match status" value="1"/>
</dbReference>
<dbReference type="EMBL" id="AHKC01016040">
    <property type="protein sequence ID" value="EKF28320.1"/>
    <property type="molecule type" value="Genomic_DNA"/>
</dbReference>
<feature type="compositionally biased region" description="Basic residues" evidence="1">
    <location>
        <begin position="11"/>
        <end position="21"/>
    </location>
</feature>
<dbReference type="Proteomes" id="UP000007350">
    <property type="component" value="Unassembled WGS sequence"/>
</dbReference>
<feature type="non-terminal residue" evidence="2">
    <location>
        <position position="1"/>
    </location>
</feature>
<evidence type="ECO:0000313" key="3">
    <source>
        <dbReference type="Proteomes" id="UP000007350"/>
    </source>
</evidence>
<protein>
    <submittedName>
        <fullName evidence="2">Mucin-associated surface protein (MASP), putative</fullName>
    </submittedName>
</protein>
<feature type="compositionally biased region" description="Polar residues" evidence="1">
    <location>
        <begin position="199"/>
        <end position="219"/>
    </location>
</feature>
<feature type="compositionally biased region" description="Polar residues" evidence="1">
    <location>
        <begin position="117"/>
        <end position="128"/>
    </location>
</feature>
<feature type="compositionally biased region" description="Polar residues" evidence="1">
    <location>
        <begin position="242"/>
        <end position="254"/>
    </location>
</feature>
<accession>K2MME4</accession>
<evidence type="ECO:0000313" key="2">
    <source>
        <dbReference type="EMBL" id="EKF28320.1"/>
    </source>
</evidence>
<feature type="compositionally biased region" description="Basic and acidic residues" evidence="1">
    <location>
        <begin position="135"/>
        <end position="148"/>
    </location>
</feature>
<feature type="region of interest" description="Disordered" evidence="1">
    <location>
        <begin position="1"/>
        <end position="271"/>
    </location>
</feature>
<dbReference type="AlphaFoldDB" id="K2MME4"/>
<feature type="compositionally biased region" description="Low complexity" evidence="1">
    <location>
        <begin position="41"/>
        <end position="52"/>
    </location>
</feature>
<comment type="caution">
    <text evidence="2">The sequence shown here is derived from an EMBL/GenBank/DDBJ whole genome shotgun (WGS) entry which is preliminary data.</text>
</comment>
<dbReference type="InterPro" id="IPR022195">
    <property type="entry name" value="DUF3720"/>
</dbReference>
<feature type="compositionally biased region" description="Polar residues" evidence="1">
    <location>
        <begin position="75"/>
        <end position="86"/>
    </location>
</feature>